<protein>
    <submittedName>
        <fullName evidence="2">Uncharacterized protein</fullName>
    </submittedName>
</protein>
<keyword evidence="1" id="KW-0472">Membrane</keyword>
<organism evidence="2 3">
    <name type="scientific">Agrobacterium tumefaciens str. Kerr 14</name>
    <dbReference type="NCBI Taxonomy" id="1183424"/>
    <lineage>
        <taxon>Bacteria</taxon>
        <taxon>Pseudomonadati</taxon>
        <taxon>Pseudomonadota</taxon>
        <taxon>Alphaproteobacteria</taxon>
        <taxon>Hyphomicrobiales</taxon>
        <taxon>Rhizobiaceae</taxon>
        <taxon>Rhizobium/Agrobacterium group</taxon>
        <taxon>Agrobacterium</taxon>
        <taxon>Agrobacterium tumefaciens complex</taxon>
    </lineage>
</organism>
<evidence type="ECO:0000313" key="2">
    <source>
        <dbReference type="EMBL" id="CUX16805.1"/>
    </source>
</evidence>
<keyword evidence="1" id="KW-1133">Transmembrane helix</keyword>
<sequence>MLKKAGTNVAAIIPLHFMAAVKLLLFLVFILRWKRAVPGIDPDNPDTFRPHRLRYARRSATHCFKEHL</sequence>
<evidence type="ECO:0000313" key="3">
    <source>
        <dbReference type="Proteomes" id="UP000191897"/>
    </source>
</evidence>
<name>A0A1S7P743_AGRTU</name>
<proteinExistence type="predicted"/>
<dbReference type="Proteomes" id="UP000191897">
    <property type="component" value="Unassembled WGS sequence"/>
</dbReference>
<accession>A0A1S7P743</accession>
<gene>
    <name evidence="2" type="ORF">AGR4C_Cc160138</name>
</gene>
<dbReference type="EMBL" id="FBWC01000008">
    <property type="protein sequence ID" value="CUX16805.1"/>
    <property type="molecule type" value="Genomic_DNA"/>
</dbReference>
<dbReference type="AlphaFoldDB" id="A0A1S7P743"/>
<reference evidence="2 3" key="1">
    <citation type="submission" date="2016-01" db="EMBL/GenBank/DDBJ databases">
        <authorList>
            <person name="Oliw E.H."/>
        </authorList>
    </citation>
    <scope>NUCLEOTIDE SEQUENCE [LARGE SCALE GENOMIC DNA]</scope>
    <source>
        <strain evidence="2 3">Kerr 14</strain>
    </source>
</reference>
<keyword evidence="1" id="KW-0812">Transmembrane</keyword>
<feature type="transmembrane region" description="Helical" evidence="1">
    <location>
        <begin position="12"/>
        <end position="31"/>
    </location>
</feature>
<evidence type="ECO:0000256" key="1">
    <source>
        <dbReference type="SAM" id="Phobius"/>
    </source>
</evidence>